<dbReference type="Proteomes" id="UP000654304">
    <property type="component" value="Unassembled WGS sequence"/>
</dbReference>
<organism evidence="7 8">
    <name type="scientific">Undibacterium curvum</name>
    <dbReference type="NCBI Taxonomy" id="2762294"/>
    <lineage>
        <taxon>Bacteria</taxon>
        <taxon>Pseudomonadati</taxon>
        <taxon>Pseudomonadota</taxon>
        <taxon>Betaproteobacteria</taxon>
        <taxon>Burkholderiales</taxon>
        <taxon>Oxalobacteraceae</taxon>
        <taxon>Undibacterium</taxon>
    </lineage>
</organism>
<comment type="similarity">
    <text evidence="1">Belongs to the ABC transporter superfamily.</text>
</comment>
<dbReference type="InterPro" id="IPR017871">
    <property type="entry name" value="ABC_transporter-like_CS"/>
</dbReference>
<dbReference type="InterPro" id="IPR027417">
    <property type="entry name" value="P-loop_NTPase"/>
</dbReference>
<evidence type="ECO:0000256" key="1">
    <source>
        <dbReference type="ARBA" id="ARBA00005417"/>
    </source>
</evidence>
<name>A0ABR7A993_9BURK</name>
<dbReference type="Gene3D" id="3.40.50.300">
    <property type="entry name" value="P-loop containing nucleotide triphosphate hydrolases"/>
    <property type="match status" value="1"/>
</dbReference>
<dbReference type="SUPFAM" id="SSF52540">
    <property type="entry name" value="P-loop containing nucleoside triphosphate hydrolases"/>
    <property type="match status" value="1"/>
</dbReference>
<evidence type="ECO:0000256" key="2">
    <source>
        <dbReference type="ARBA" id="ARBA00022448"/>
    </source>
</evidence>
<feature type="domain" description="ABC transporter" evidence="6">
    <location>
        <begin position="2"/>
        <end position="224"/>
    </location>
</feature>
<reference evidence="7 8" key="1">
    <citation type="submission" date="2020-08" db="EMBL/GenBank/DDBJ databases">
        <title>Novel species isolated from subtropical streams in China.</title>
        <authorList>
            <person name="Lu H."/>
        </authorList>
    </citation>
    <scope>NUCLEOTIDE SEQUENCE [LARGE SCALE GENOMIC DNA]</scope>
    <source>
        <strain evidence="7 8">CY22W</strain>
    </source>
</reference>
<dbReference type="PANTHER" id="PTHR42798:SF6">
    <property type="entry name" value="CELL DIVISION ATP-BINDING PROTEIN FTSE"/>
    <property type="match status" value="1"/>
</dbReference>
<dbReference type="EMBL" id="JACOGD010000011">
    <property type="protein sequence ID" value="MBC3933446.1"/>
    <property type="molecule type" value="Genomic_DNA"/>
</dbReference>
<sequence length="224" mass="24315">MISIQNGKKSYGHGATLVPVLKDITLDIAAHDFVAIMGPSGSGKSTLMNVLGCLDVLDEGRYVLNGENLDNSSEAQLARVRNQLFGFVFQSFNLIPRQNALRNVELPMVYAGVPPDERLARASQALSDVGLGHRLDHTPAQLSGGQQQRVAIARALVNDPEIVIADEPTGALDSKSGTEIMEIFCDMHAKGKTIIMVTHENEIAAYARRVIHLRDGLVDRDSCK</sequence>
<keyword evidence="2" id="KW-0813">Transport</keyword>
<evidence type="ECO:0000256" key="4">
    <source>
        <dbReference type="ARBA" id="ARBA00022741"/>
    </source>
</evidence>
<evidence type="ECO:0000313" key="7">
    <source>
        <dbReference type="EMBL" id="MBC3933446.1"/>
    </source>
</evidence>
<evidence type="ECO:0000313" key="8">
    <source>
        <dbReference type="Proteomes" id="UP000654304"/>
    </source>
</evidence>
<dbReference type="InterPro" id="IPR003593">
    <property type="entry name" value="AAA+_ATPase"/>
</dbReference>
<dbReference type="RefSeq" id="WP_186905022.1">
    <property type="nucleotide sequence ID" value="NZ_JACOGD010000011.1"/>
</dbReference>
<dbReference type="PROSITE" id="PS00211">
    <property type="entry name" value="ABC_TRANSPORTER_1"/>
    <property type="match status" value="1"/>
</dbReference>
<dbReference type="PANTHER" id="PTHR42798">
    <property type="entry name" value="LIPOPROTEIN-RELEASING SYSTEM ATP-BINDING PROTEIN LOLD"/>
    <property type="match status" value="1"/>
</dbReference>
<keyword evidence="4" id="KW-0547">Nucleotide-binding</keyword>
<comment type="caution">
    <text evidence="7">The sequence shown here is derived from an EMBL/GenBank/DDBJ whole genome shotgun (WGS) entry which is preliminary data.</text>
</comment>
<dbReference type="CDD" id="cd03255">
    <property type="entry name" value="ABC_MJ0796_LolCDE_FtsE"/>
    <property type="match status" value="1"/>
</dbReference>
<evidence type="ECO:0000256" key="5">
    <source>
        <dbReference type="ARBA" id="ARBA00022840"/>
    </source>
</evidence>
<dbReference type="SMART" id="SM00382">
    <property type="entry name" value="AAA"/>
    <property type="match status" value="1"/>
</dbReference>
<dbReference type="GO" id="GO:0005524">
    <property type="term" value="F:ATP binding"/>
    <property type="evidence" value="ECO:0007669"/>
    <property type="project" value="UniProtKB-KW"/>
</dbReference>
<evidence type="ECO:0000259" key="6">
    <source>
        <dbReference type="PROSITE" id="PS50893"/>
    </source>
</evidence>
<keyword evidence="8" id="KW-1185">Reference proteome</keyword>
<accession>A0ABR7A993</accession>
<evidence type="ECO:0000256" key="3">
    <source>
        <dbReference type="ARBA" id="ARBA00022475"/>
    </source>
</evidence>
<keyword evidence="3" id="KW-0472">Membrane</keyword>
<dbReference type="InterPro" id="IPR017911">
    <property type="entry name" value="MacB-like_ATP-bd"/>
</dbReference>
<dbReference type="InterPro" id="IPR003439">
    <property type="entry name" value="ABC_transporter-like_ATP-bd"/>
</dbReference>
<keyword evidence="5 7" id="KW-0067">ATP-binding</keyword>
<dbReference type="PROSITE" id="PS50893">
    <property type="entry name" value="ABC_TRANSPORTER_2"/>
    <property type="match status" value="1"/>
</dbReference>
<dbReference type="Pfam" id="PF00005">
    <property type="entry name" value="ABC_tran"/>
    <property type="match status" value="1"/>
</dbReference>
<protein>
    <submittedName>
        <fullName evidence="7">ABC transporter ATP-binding protein</fullName>
    </submittedName>
</protein>
<proteinExistence type="inferred from homology"/>
<gene>
    <name evidence="7" type="ORF">H8K43_17340</name>
</gene>
<keyword evidence="3" id="KW-1003">Cell membrane</keyword>